<keyword evidence="3" id="KW-1185">Reference proteome</keyword>
<organism evidence="2 3">
    <name type="scientific">Pseudoalteromonas caenipelagi</name>
    <dbReference type="NCBI Taxonomy" id="2726988"/>
    <lineage>
        <taxon>Bacteria</taxon>
        <taxon>Pseudomonadati</taxon>
        <taxon>Pseudomonadota</taxon>
        <taxon>Gammaproteobacteria</taxon>
        <taxon>Alteromonadales</taxon>
        <taxon>Pseudoalteromonadaceae</taxon>
        <taxon>Pseudoalteromonas</taxon>
    </lineage>
</organism>
<feature type="domain" description="DUF4340" evidence="1">
    <location>
        <begin position="66"/>
        <end position="233"/>
    </location>
</feature>
<gene>
    <name evidence="2" type="ORF">HG263_13045</name>
</gene>
<sequence>MSKYLNSLFALLALQLTVAGWLYFKDAQQGEFVTTPILAVDSQRITEVEISEGDKQLVLSKQEGEWHLSDYPQLALNASNVDSVINQLSALKAVWPVADSKASHTRFNVADDNFAKQVTYTLSDGTKHTLLLGKSPSFKKLYVRNSEQDNVYSVEFSAYQVSADENTWLDKSLLAVSDITRIEHNTLVLEKQEEKWQLATTITPQNREQEIDSQKVQNVANTISGLRVIAISQAQLEQSEQLSVLGNNDKQYQFAFAEQNDKHFVKRGDMPYWFEVSKASYDTLANVQLDTLTSGAEKGEVQSPSLSE</sequence>
<dbReference type="RefSeq" id="WP_171626522.1">
    <property type="nucleotide sequence ID" value="NZ_JABBPG010000005.1"/>
</dbReference>
<evidence type="ECO:0000313" key="3">
    <source>
        <dbReference type="Proteomes" id="UP000586305"/>
    </source>
</evidence>
<protein>
    <submittedName>
        <fullName evidence="2">DUF4340 domain-containing protein</fullName>
    </submittedName>
</protein>
<reference evidence="2 3" key="1">
    <citation type="submission" date="2020-04" db="EMBL/GenBank/DDBJ databases">
        <title>Pseudoalteromonas caenipelagi sp. nov., isolated from a tidal flat.</title>
        <authorList>
            <person name="Park S."/>
            <person name="Yoon J.-H."/>
        </authorList>
    </citation>
    <scope>NUCLEOTIDE SEQUENCE [LARGE SCALE GENOMIC DNA]</scope>
    <source>
        <strain evidence="2 3">JBTF-M23</strain>
    </source>
</reference>
<evidence type="ECO:0000259" key="1">
    <source>
        <dbReference type="Pfam" id="PF14238"/>
    </source>
</evidence>
<dbReference type="InterPro" id="IPR025641">
    <property type="entry name" value="DUF4340"/>
</dbReference>
<proteinExistence type="predicted"/>
<dbReference type="Pfam" id="PF14238">
    <property type="entry name" value="DUF4340"/>
    <property type="match status" value="1"/>
</dbReference>
<name>A0A849VIH0_9GAMM</name>
<evidence type="ECO:0000313" key="2">
    <source>
        <dbReference type="EMBL" id="NOU51457.1"/>
    </source>
</evidence>
<comment type="caution">
    <text evidence="2">The sequence shown here is derived from an EMBL/GenBank/DDBJ whole genome shotgun (WGS) entry which is preliminary data.</text>
</comment>
<dbReference type="Proteomes" id="UP000586305">
    <property type="component" value="Unassembled WGS sequence"/>
</dbReference>
<accession>A0A849VIH0</accession>
<dbReference type="AlphaFoldDB" id="A0A849VIH0"/>
<dbReference type="EMBL" id="JABBPG010000005">
    <property type="protein sequence ID" value="NOU51457.1"/>
    <property type="molecule type" value="Genomic_DNA"/>
</dbReference>